<dbReference type="PANTHER" id="PTHR21028">
    <property type="entry name" value="SI:CH211-156B7.4"/>
    <property type="match status" value="1"/>
</dbReference>
<dbReference type="EC" id="4.6.1.1" evidence="3"/>
<dbReference type="NCBIfam" id="TIGR00318">
    <property type="entry name" value="cyaB"/>
    <property type="match status" value="1"/>
</dbReference>
<dbReference type="InterPro" id="IPR033469">
    <property type="entry name" value="CYTH-like_dom_sf"/>
</dbReference>
<dbReference type="Proteomes" id="UP000186165">
    <property type="component" value="Chromosome"/>
</dbReference>
<dbReference type="AlphaFoldDB" id="A0A1J1ABD5"/>
<feature type="region of interest" description="Disordered" evidence="1">
    <location>
        <begin position="62"/>
        <end position="83"/>
    </location>
</feature>
<evidence type="ECO:0000256" key="1">
    <source>
        <dbReference type="SAM" id="MobiDB-lite"/>
    </source>
</evidence>
<gene>
    <name evidence="3" type="primary">cyaB</name>
    <name evidence="3" type="ORF">HSR6_0594</name>
</gene>
<protein>
    <submittedName>
        <fullName evidence="3">Adenylate cyclase</fullName>
        <ecNumber evidence="3">4.6.1.1</ecNumber>
    </submittedName>
</protein>
<dbReference type="Gene3D" id="2.40.320.10">
    <property type="entry name" value="Hypothetical Protein Pfu-838710-001"/>
    <property type="match status" value="1"/>
</dbReference>
<dbReference type="SMART" id="SM01118">
    <property type="entry name" value="CYTH"/>
    <property type="match status" value="1"/>
</dbReference>
<reference evidence="4" key="1">
    <citation type="submission" date="2016-08" db="EMBL/GenBank/DDBJ databases">
        <title>Discovery of first anaerobic lithoheterotrophic haloarchae widely represented in hypersaline habitats.</title>
        <authorList>
            <person name="Sorokin D.Y."/>
            <person name="Kublanov I.V."/>
            <person name="Roman P."/>
            <person name="Sinninghe Damste J.S."/>
            <person name="Golyshin P.N."/>
            <person name="Rojo D."/>
            <person name="Ciordia S."/>
            <person name="Mena Md.C."/>
            <person name="Ferrer M."/>
            <person name="Smedile F."/>
            <person name="Messina E."/>
            <person name="La Cono V."/>
            <person name="Yakimov M.M."/>
        </authorList>
    </citation>
    <scope>NUCLEOTIDE SEQUENCE [LARGE SCALE GENOMIC DNA]</scope>
    <source>
        <strain evidence="4">HSR6</strain>
    </source>
</reference>
<dbReference type="EMBL" id="CP016804">
    <property type="protein sequence ID" value="APE95055.1"/>
    <property type="molecule type" value="Genomic_DNA"/>
</dbReference>
<dbReference type="KEGG" id="hhsr:HSR6_0594"/>
<evidence type="ECO:0000259" key="2">
    <source>
        <dbReference type="PROSITE" id="PS51707"/>
    </source>
</evidence>
<sequence length="173" mass="18942">MKVQAAHEPVRAALEREGARSLGRVEQVDVYFDAPHRDFAARDEALRLREETDAEGTTTALTYKGPKVDDTSKTRQEFETTVGSRGEMQAALSALGFEPAATVEKTRERFELDGIVVSLDTVSGLGEFVEAEAEATEADIEATREAVAAVLSRLDLDPEAQIRRSYLGLLLDD</sequence>
<keyword evidence="4" id="KW-1185">Reference proteome</keyword>
<feature type="domain" description="CYTH" evidence="2">
    <location>
        <begin position="1"/>
        <end position="172"/>
    </location>
</feature>
<keyword evidence="3" id="KW-0456">Lyase</keyword>
<proteinExistence type="predicted"/>
<evidence type="ECO:0000313" key="4">
    <source>
        <dbReference type="Proteomes" id="UP000186165"/>
    </source>
</evidence>
<dbReference type="PANTHER" id="PTHR21028:SF2">
    <property type="entry name" value="CYTH DOMAIN-CONTAINING PROTEIN"/>
    <property type="match status" value="1"/>
</dbReference>
<dbReference type="CDD" id="cd07890">
    <property type="entry name" value="CYTH-like_AC_IV-like"/>
    <property type="match status" value="1"/>
</dbReference>
<name>A0A1J1ABD5_9EURY</name>
<organism evidence="3 4">
    <name type="scientific">Halodesulfurarchaeum formicicum</name>
    <dbReference type="NCBI Taxonomy" id="1873524"/>
    <lineage>
        <taxon>Archaea</taxon>
        <taxon>Methanobacteriati</taxon>
        <taxon>Methanobacteriota</taxon>
        <taxon>Stenosarchaea group</taxon>
        <taxon>Halobacteria</taxon>
        <taxon>Halobacteriales</taxon>
        <taxon>Halobacteriaceae</taxon>
        <taxon>Halodesulfurarchaeum</taxon>
    </lineage>
</organism>
<evidence type="ECO:0000313" key="3">
    <source>
        <dbReference type="EMBL" id="APE95055.1"/>
    </source>
</evidence>
<feature type="compositionally biased region" description="Basic and acidic residues" evidence="1">
    <location>
        <begin position="66"/>
        <end position="78"/>
    </location>
</feature>
<dbReference type="InterPro" id="IPR008173">
    <property type="entry name" value="Adenylyl_cyclase_CyaB"/>
</dbReference>
<dbReference type="SUPFAM" id="SSF55154">
    <property type="entry name" value="CYTH-like phosphatases"/>
    <property type="match status" value="1"/>
</dbReference>
<dbReference type="GO" id="GO:0004016">
    <property type="term" value="F:adenylate cyclase activity"/>
    <property type="evidence" value="ECO:0007669"/>
    <property type="project" value="UniProtKB-EC"/>
</dbReference>
<accession>A0A1J1ABD5</accession>
<dbReference type="InterPro" id="IPR023577">
    <property type="entry name" value="CYTH_domain"/>
</dbReference>
<dbReference type="Pfam" id="PF01928">
    <property type="entry name" value="CYTH"/>
    <property type="match status" value="1"/>
</dbReference>
<dbReference type="PROSITE" id="PS51707">
    <property type="entry name" value="CYTH"/>
    <property type="match status" value="1"/>
</dbReference>